<dbReference type="KEGG" id="plia:E4191_11015"/>
<gene>
    <name evidence="4" type="ORF">E4191_11015</name>
</gene>
<organism evidence="4 5">
    <name type="scientific">Paracoccus liaowanqingii</name>
    <dbReference type="NCBI Taxonomy" id="2560053"/>
    <lineage>
        <taxon>Bacteria</taxon>
        <taxon>Pseudomonadati</taxon>
        <taxon>Pseudomonadota</taxon>
        <taxon>Alphaproteobacteria</taxon>
        <taxon>Rhodobacterales</taxon>
        <taxon>Paracoccaceae</taxon>
        <taxon>Paracoccus</taxon>
    </lineage>
</organism>
<dbReference type="InterPro" id="IPR020287">
    <property type="entry name" value="Tail_sheath_C"/>
</dbReference>
<evidence type="ECO:0000313" key="4">
    <source>
        <dbReference type="EMBL" id="QBX35165.1"/>
    </source>
</evidence>
<dbReference type="InterPro" id="IPR052042">
    <property type="entry name" value="Tail_sheath_structural"/>
</dbReference>
<evidence type="ECO:0000259" key="2">
    <source>
        <dbReference type="Pfam" id="PF04984"/>
    </source>
</evidence>
<dbReference type="InterPro" id="IPR035089">
    <property type="entry name" value="Phage_sheath_subtilisin"/>
</dbReference>
<comment type="similarity">
    <text evidence="1">Belongs to the myoviridae tail sheath protein family.</text>
</comment>
<dbReference type="Pfam" id="PF04984">
    <property type="entry name" value="Phage_sheath_1"/>
    <property type="match status" value="1"/>
</dbReference>
<accession>A0A4P7HLX1</accession>
<dbReference type="Gene3D" id="3.40.50.11780">
    <property type="match status" value="2"/>
</dbReference>
<evidence type="ECO:0000259" key="3">
    <source>
        <dbReference type="Pfam" id="PF17482"/>
    </source>
</evidence>
<protein>
    <submittedName>
        <fullName evidence="4">Phage tail sheath family protein</fullName>
    </submittedName>
</protein>
<dbReference type="Proteomes" id="UP000296374">
    <property type="component" value="Chromosome"/>
</dbReference>
<feature type="domain" description="Tail sheath protein subtilisin-like" evidence="2">
    <location>
        <begin position="273"/>
        <end position="429"/>
    </location>
</feature>
<dbReference type="PANTHER" id="PTHR35861:SF1">
    <property type="entry name" value="PHAGE TAIL SHEATH PROTEIN"/>
    <property type="match status" value="1"/>
</dbReference>
<feature type="domain" description="Tail sheath protein C-terminal" evidence="3">
    <location>
        <begin position="430"/>
        <end position="537"/>
    </location>
</feature>
<dbReference type="RefSeq" id="WP_135313447.1">
    <property type="nucleotide sequence ID" value="NZ_CP038439.1"/>
</dbReference>
<dbReference type="AlphaFoldDB" id="A0A4P7HLX1"/>
<evidence type="ECO:0000256" key="1">
    <source>
        <dbReference type="ARBA" id="ARBA00008005"/>
    </source>
</evidence>
<dbReference type="EMBL" id="CP038439">
    <property type="protein sequence ID" value="QBX35165.1"/>
    <property type="molecule type" value="Genomic_DNA"/>
</dbReference>
<dbReference type="Pfam" id="PF17482">
    <property type="entry name" value="Phage_sheath_1C"/>
    <property type="match status" value="1"/>
</dbReference>
<name>A0A4P7HLX1_9RHOB</name>
<proteinExistence type="inferred from homology"/>
<sequence>MPEYLAPGVYMEEIPSGPVPIEGVSTSTAGFAGLTERGPTQPRLVTGWGDYVAWFGGLIDPAESFLPWAVKGFFDNAGLRMFVARVIRNDATIAALDHPTAGAGQTVLISAQAEGAWGDRIFLRIAAGTNFDPANPPPRPPITVTVLYYATMPPLPFVDPLDNANIADPNRREPTVVEQFENVGWHPDEQDFFIDYINARSKLIDLGWTDLTQPSARPNDTGFVQLTSLRGIDGVAPLGAGAFAGNVAAPAGTRTGLAGLADIDEISILAAPDHVNATALPNIADRDALRNNVINQCEILKDRFAVVSVAAGQGNIAGLRPPRDSSYAAFYAPWIRVFDPRTSGTHLVPPVGHVAGIYARVDVERGVHKAPANEVVRGMVTSNINATRRPLEFTFGKGEQDILNPRSVNVIRDFRADRRGIRVYGGRTMSSDPTWRYVNVRRLLLYIEESIEEGTQWVVFEPNDEPLWARVRQSVRNFLLLTWRSGALQGQKENEAFFVKCDRTTMTQADIDAGRLICHIGVAPVKPAEFVIFRIQLNTSTE</sequence>
<reference evidence="5" key="1">
    <citation type="submission" date="2019-03" db="EMBL/GenBank/DDBJ databases">
        <authorList>
            <person name="Li J."/>
        </authorList>
    </citation>
    <scope>NUCLEOTIDE SEQUENCE [LARGE SCALE GENOMIC DNA]</scope>
    <source>
        <strain evidence="5">2251</strain>
    </source>
</reference>
<evidence type="ECO:0000313" key="5">
    <source>
        <dbReference type="Proteomes" id="UP000296374"/>
    </source>
</evidence>
<dbReference type="PANTHER" id="PTHR35861">
    <property type="match status" value="1"/>
</dbReference>